<reference evidence="3" key="2">
    <citation type="journal article" date="2016" name="Genome Announc.">
        <title>Draft Genome Sequences of Two Novel Amoeba-Resistant Intranuclear Bacteria, 'Candidatus Berkiella cookevillensis' and 'Candidatus Berkiella aquae'.</title>
        <authorList>
            <person name="Mehari Y.T."/>
            <person name="Arivett B.A."/>
            <person name="Farone A.L."/>
            <person name="Gunderson J.H."/>
            <person name="Farone M.B."/>
        </authorList>
    </citation>
    <scope>NUCLEOTIDE SEQUENCE</scope>
    <source>
        <strain evidence="3">HT99</strain>
    </source>
</reference>
<dbReference type="EMBL" id="LKAJ01000003">
    <property type="protein sequence ID" value="KRG21949.1"/>
    <property type="molecule type" value="Genomic_DNA"/>
</dbReference>
<dbReference type="EMBL" id="LKAJ02000001">
    <property type="protein sequence ID" value="MCS5710361.1"/>
    <property type="molecule type" value="Genomic_DNA"/>
</dbReference>
<keyword evidence="1" id="KW-0812">Transmembrane</keyword>
<keyword evidence="4" id="KW-1185">Reference proteome</keyword>
<reference evidence="3" key="3">
    <citation type="submission" date="2021-06" db="EMBL/GenBank/DDBJ databases">
        <title>Genomic Description and Analysis of Intracellular Bacteria, Candidatus Berkiella cookevillensis and Candidatus Berkiella aquae.</title>
        <authorList>
            <person name="Kidane D.T."/>
            <person name="Mehari Y.T."/>
            <person name="Rice F.C."/>
            <person name="Arivett B.A."/>
            <person name="Farone A.L."/>
            <person name="Berk S.G."/>
            <person name="Farone M.B."/>
        </authorList>
    </citation>
    <scope>NUCLEOTIDE SEQUENCE</scope>
    <source>
        <strain evidence="3">HT99</strain>
    </source>
</reference>
<dbReference type="Proteomes" id="UP000051497">
    <property type="component" value="Unassembled WGS sequence"/>
</dbReference>
<name>A0A0Q9YME7_9GAMM</name>
<evidence type="ECO:0000313" key="2">
    <source>
        <dbReference type="EMBL" id="KRG21949.1"/>
    </source>
</evidence>
<evidence type="ECO:0000313" key="4">
    <source>
        <dbReference type="Proteomes" id="UP000051497"/>
    </source>
</evidence>
<evidence type="ECO:0000256" key="1">
    <source>
        <dbReference type="SAM" id="Phobius"/>
    </source>
</evidence>
<reference evidence="2" key="1">
    <citation type="submission" date="2015-09" db="EMBL/GenBank/DDBJ databases">
        <title>Draft Genome Sequences of Two Novel Amoeba-resistant Intranuclear Bacteria, Candidatus Berkiella cookevillensis and Candidatus Berkiella aquae.</title>
        <authorList>
            <person name="Mehari Y.T."/>
            <person name="Arivett B.A."/>
            <person name="Farone A.L."/>
            <person name="Gunderson J.H."/>
            <person name="Farone M.B."/>
        </authorList>
    </citation>
    <scope>NUCLEOTIDE SEQUENCE [LARGE SCALE GENOMIC DNA]</scope>
    <source>
        <strain evidence="2">HT99</strain>
    </source>
</reference>
<dbReference type="AlphaFoldDB" id="A0A0Q9YME7"/>
<dbReference type="RefSeq" id="WP_075065765.1">
    <property type="nucleotide sequence ID" value="NZ_LKAJ02000001.1"/>
</dbReference>
<gene>
    <name evidence="3" type="ORF">HT99x_002885</name>
    <name evidence="2" type="ORF">HT99x_01143</name>
</gene>
<keyword evidence="1" id="KW-1133">Transmembrane helix</keyword>
<sequence>MAQSGPEKEVVTALWDIAGHIHNALNSETVKEVAETVGEELKEVATSGSALGTTESVAKEVLPEVAKAFFNPENMCHISEGLFNNAKDVCTLADAPTLADASEASSYFGYAMGGLGTLLSAGLGIFAINKLRNARATAQSLIKPEIYAELKDSPEALELIEAIKGDKAKVALVNALKAEDIRALLALEALSKGSLAMMAKMKLAGFAHALETAVKPSDLEHGEDLVEKGVIVPVLSSIVGTSNAASSTPVQPTVELADTILVSEAGRAVLAKIRTGEEAKAELAKMNKAALTALEKHAPKLVAKDAFAATTDHQLALMLSRIIDAAAKAENKTSLTM</sequence>
<protein>
    <submittedName>
        <fullName evidence="2">Uncharacterized protein</fullName>
    </submittedName>
</protein>
<keyword evidence="1" id="KW-0472">Membrane</keyword>
<feature type="transmembrane region" description="Helical" evidence="1">
    <location>
        <begin position="107"/>
        <end position="128"/>
    </location>
</feature>
<proteinExistence type="predicted"/>
<comment type="caution">
    <text evidence="2">The sequence shown here is derived from an EMBL/GenBank/DDBJ whole genome shotgun (WGS) entry which is preliminary data.</text>
</comment>
<evidence type="ECO:0000313" key="3">
    <source>
        <dbReference type="EMBL" id="MCS5710361.1"/>
    </source>
</evidence>
<accession>A0A0Q9YME7</accession>
<organism evidence="2">
    <name type="scientific">Candidatus Berkiella aquae</name>
    <dbReference type="NCBI Taxonomy" id="295108"/>
    <lineage>
        <taxon>Bacteria</taxon>
        <taxon>Pseudomonadati</taxon>
        <taxon>Pseudomonadota</taxon>
        <taxon>Gammaproteobacteria</taxon>
        <taxon>Candidatus Berkiellales</taxon>
        <taxon>Candidatus Berkiellaceae</taxon>
        <taxon>Candidatus Berkiella</taxon>
    </lineage>
</organism>